<proteinExistence type="predicted"/>
<gene>
    <name evidence="1" type="ORF">Tcan_18882</name>
</gene>
<keyword evidence="2" id="KW-1185">Reference proteome</keyword>
<comment type="caution">
    <text evidence="1">The sequence shown here is derived from an EMBL/GenBank/DDBJ whole genome shotgun (WGS) entry which is preliminary data.</text>
</comment>
<dbReference type="EMBL" id="JPKZ01001655">
    <property type="protein sequence ID" value="KHN80863.1"/>
    <property type="molecule type" value="Genomic_DNA"/>
</dbReference>
<dbReference type="OrthoDB" id="5868524at2759"/>
<protein>
    <submittedName>
        <fullName evidence="1">Uncharacterized protein</fullName>
    </submittedName>
</protein>
<name>A0A0B2VH27_TOXCA</name>
<evidence type="ECO:0000313" key="1">
    <source>
        <dbReference type="EMBL" id="KHN80863.1"/>
    </source>
</evidence>
<organism evidence="1 2">
    <name type="scientific">Toxocara canis</name>
    <name type="common">Canine roundworm</name>
    <dbReference type="NCBI Taxonomy" id="6265"/>
    <lineage>
        <taxon>Eukaryota</taxon>
        <taxon>Metazoa</taxon>
        <taxon>Ecdysozoa</taxon>
        <taxon>Nematoda</taxon>
        <taxon>Chromadorea</taxon>
        <taxon>Rhabditida</taxon>
        <taxon>Spirurina</taxon>
        <taxon>Ascaridomorpha</taxon>
        <taxon>Ascaridoidea</taxon>
        <taxon>Toxocaridae</taxon>
        <taxon>Toxocara</taxon>
    </lineage>
</organism>
<evidence type="ECO:0000313" key="2">
    <source>
        <dbReference type="Proteomes" id="UP000031036"/>
    </source>
</evidence>
<dbReference type="Proteomes" id="UP000031036">
    <property type="component" value="Unassembled WGS sequence"/>
</dbReference>
<dbReference type="AlphaFoldDB" id="A0A0B2VH27"/>
<sequence>MNRYENCLRRCDYSKAKSIRLMGNRHWTVLCEAVKTPNFTDYVQCQQNHQEKVRSRCGLLQLPVSISLKSFCRKLLKYRTCYLQVPSNCSSAAYKFWKAVDDMLSETHHQLLNVYAAPRRIPQQCRWKLSHFGKKHKTPSLVPTTSTITTTTITLRTTTLRRTTFVDDLDDLIEAVDELPTTFPPITLPVMPTTKSTVSSEFSLMNSVRNFVASLMSSNACDAQNMSTMTMILLLCFIIRFI</sequence>
<accession>A0A0B2VH27</accession>
<reference evidence="1 2" key="1">
    <citation type="submission" date="2014-11" db="EMBL/GenBank/DDBJ databases">
        <title>Genetic blueprint of the zoonotic pathogen Toxocara canis.</title>
        <authorList>
            <person name="Zhu X.-Q."/>
            <person name="Korhonen P.K."/>
            <person name="Cai H."/>
            <person name="Young N.D."/>
            <person name="Nejsum P."/>
            <person name="von Samson-Himmelstjerna G."/>
            <person name="Boag P.R."/>
            <person name="Tan P."/>
            <person name="Li Q."/>
            <person name="Min J."/>
            <person name="Yang Y."/>
            <person name="Wang X."/>
            <person name="Fang X."/>
            <person name="Hall R.S."/>
            <person name="Hofmann A."/>
            <person name="Sternberg P.W."/>
            <person name="Jex A.R."/>
            <person name="Gasser R.B."/>
        </authorList>
    </citation>
    <scope>NUCLEOTIDE SEQUENCE [LARGE SCALE GENOMIC DNA]</scope>
    <source>
        <strain evidence="1">PN_DK_2014</strain>
    </source>
</reference>